<proteinExistence type="predicted"/>
<dbReference type="STRING" id="39480.EUAN_14980"/>
<dbReference type="PANTHER" id="PTHR33705">
    <property type="entry name" value="PHOSPHOCARRIER PROTEIN HPR"/>
    <property type="match status" value="1"/>
</dbReference>
<dbReference type="CDD" id="cd00367">
    <property type="entry name" value="PTS-HPr_like"/>
    <property type="match status" value="1"/>
</dbReference>
<evidence type="ECO:0000256" key="5">
    <source>
        <dbReference type="ARBA" id="ARBA00022683"/>
    </source>
</evidence>
<dbReference type="OrthoDB" id="9809047at2"/>
<dbReference type="EMBL" id="MKIE01000005">
    <property type="protein sequence ID" value="OHW62050.1"/>
    <property type="molecule type" value="Genomic_DNA"/>
</dbReference>
<protein>
    <recommendedName>
        <fullName evidence="3">Phosphocarrier protein HPr</fullName>
    </recommendedName>
</protein>
<dbReference type="AlphaFoldDB" id="A0A1S1V6N4"/>
<dbReference type="InterPro" id="IPR035895">
    <property type="entry name" value="HPr-like_sf"/>
</dbReference>
<dbReference type="InterPro" id="IPR050399">
    <property type="entry name" value="HPr"/>
</dbReference>
<keyword evidence="4" id="KW-0963">Cytoplasm</keyword>
<evidence type="ECO:0000313" key="7">
    <source>
        <dbReference type="EMBL" id="OHW62050.1"/>
    </source>
</evidence>
<comment type="subcellular location">
    <subcellularLocation>
        <location evidence="2">Cytoplasm</location>
    </subcellularLocation>
</comment>
<keyword evidence="5" id="KW-0598">Phosphotransferase system</keyword>
<dbReference type="Pfam" id="PF00381">
    <property type="entry name" value="PTS-HPr"/>
    <property type="match status" value="1"/>
</dbReference>
<gene>
    <name evidence="7" type="primary">crh</name>
    <name evidence="7" type="ORF">EUAN_14980</name>
</gene>
<keyword evidence="8" id="KW-1185">Reference proteome</keyword>
<sequence length="84" mass="9486">MIEKTVKIENELGLHARPAALFVRECSKYKSEIYLKKNDFQINAKSIMGIMAMGISEGDEVEIIVDGPDEERAMSEIVKVLEEL</sequence>
<evidence type="ECO:0000256" key="1">
    <source>
        <dbReference type="ARBA" id="ARBA00003681"/>
    </source>
</evidence>
<dbReference type="GO" id="GO:0005737">
    <property type="term" value="C:cytoplasm"/>
    <property type="evidence" value="ECO:0007669"/>
    <property type="project" value="UniProtKB-SubCell"/>
</dbReference>
<accession>A0A1S1V6N4</accession>
<reference evidence="7 8" key="1">
    <citation type="submission" date="2016-09" db="EMBL/GenBank/DDBJ databases">
        <title>Genome sequence of Eubacterium angustum.</title>
        <authorList>
            <person name="Poehlein A."/>
            <person name="Daniel R."/>
        </authorList>
    </citation>
    <scope>NUCLEOTIDE SEQUENCE [LARGE SCALE GENOMIC DNA]</scope>
    <source>
        <strain evidence="7 8">DSM 1989</strain>
    </source>
</reference>
<dbReference type="SUPFAM" id="SSF55594">
    <property type="entry name" value="HPr-like"/>
    <property type="match status" value="1"/>
</dbReference>
<evidence type="ECO:0000256" key="3">
    <source>
        <dbReference type="ARBA" id="ARBA00020422"/>
    </source>
</evidence>
<dbReference type="PANTHER" id="PTHR33705:SF2">
    <property type="entry name" value="PHOSPHOCARRIER PROTEIN NPR"/>
    <property type="match status" value="1"/>
</dbReference>
<dbReference type="Gene3D" id="3.30.1340.10">
    <property type="entry name" value="HPr-like"/>
    <property type="match status" value="1"/>
</dbReference>
<comment type="function">
    <text evidence="1">General (non sugar-specific) component of the phosphoenolpyruvate-dependent sugar phosphotransferase system (sugar PTS). This major carbohydrate active-transport system catalyzes the phosphorylation of incoming sugar substrates concomitantly with their translocation across the cell membrane. The phosphoryl group from phosphoenolpyruvate (PEP) is transferred to the phosphoryl carrier protein HPr by enzyme I. Phospho-HPr then transfers it to the PTS EIIA domain.</text>
</comment>
<organism evidence="7 8">
    <name type="scientific">Andreesenia angusta</name>
    <dbReference type="NCBI Taxonomy" id="39480"/>
    <lineage>
        <taxon>Bacteria</taxon>
        <taxon>Bacillati</taxon>
        <taxon>Bacillota</taxon>
        <taxon>Tissierellia</taxon>
        <taxon>Tissierellales</taxon>
        <taxon>Gottschalkiaceae</taxon>
        <taxon>Andreesenia</taxon>
    </lineage>
</organism>
<evidence type="ECO:0000256" key="2">
    <source>
        <dbReference type="ARBA" id="ARBA00004496"/>
    </source>
</evidence>
<dbReference type="NCBIfam" id="TIGR01003">
    <property type="entry name" value="PTS_HPr_family"/>
    <property type="match status" value="1"/>
</dbReference>
<dbReference type="GO" id="GO:0009401">
    <property type="term" value="P:phosphoenolpyruvate-dependent sugar phosphotransferase system"/>
    <property type="evidence" value="ECO:0007669"/>
    <property type="project" value="UniProtKB-KW"/>
</dbReference>
<evidence type="ECO:0000256" key="4">
    <source>
        <dbReference type="ARBA" id="ARBA00022490"/>
    </source>
</evidence>
<feature type="domain" description="HPr" evidence="6">
    <location>
        <begin position="1"/>
        <end position="84"/>
    </location>
</feature>
<dbReference type="Proteomes" id="UP000180254">
    <property type="component" value="Unassembled WGS sequence"/>
</dbReference>
<comment type="caution">
    <text evidence="7">The sequence shown here is derived from an EMBL/GenBank/DDBJ whole genome shotgun (WGS) entry which is preliminary data.</text>
</comment>
<dbReference type="RefSeq" id="WP_071063257.1">
    <property type="nucleotide sequence ID" value="NZ_MKIE01000005.1"/>
</dbReference>
<dbReference type="InterPro" id="IPR001020">
    <property type="entry name" value="PTS_HPr_His_P_site"/>
</dbReference>
<evidence type="ECO:0000313" key="8">
    <source>
        <dbReference type="Proteomes" id="UP000180254"/>
    </source>
</evidence>
<dbReference type="PROSITE" id="PS00369">
    <property type="entry name" value="PTS_HPR_HIS"/>
    <property type="match status" value="1"/>
</dbReference>
<dbReference type="PRINTS" id="PR00107">
    <property type="entry name" value="PHOSPHOCPHPR"/>
</dbReference>
<dbReference type="PROSITE" id="PS51350">
    <property type="entry name" value="PTS_HPR_DOM"/>
    <property type="match status" value="1"/>
</dbReference>
<name>A0A1S1V6N4_9FIRM</name>
<dbReference type="InterPro" id="IPR000032">
    <property type="entry name" value="HPr-like"/>
</dbReference>
<evidence type="ECO:0000259" key="6">
    <source>
        <dbReference type="PROSITE" id="PS51350"/>
    </source>
</evidence>